<keyword evidence="2" id="KW-1185">Reference proteome</keyword>
<dbReference type="AlphaFoldDB" id="F8ALW3"/>
<evidence type="ECO:0000313" key="2">
    <source>
        <dbReference type="Proteomes" id="UP000009296"/>
    </source>
</evidence>
<reference evidence="1" key="1">
    <citation type="submission" date="2011-05" db="EMBL/GenBank/DDBJ databases">
        <title>Complete sequence of chromosome of Methanothermococcus okinawensis IH1.</title>
        <authorList>
            <consortium name="US DOE Joint Genome Institute"/>
            <person name="Lucas S."/>
            <person name="Han J."/>
            <person name="Lapidus A."/>
            <person name="Cheng J.-F."/>
            <person name="Goodwin L."/>
            <person name="Pitluck S."/>
            <person name="Peters L."/>
            <person name="Mikhailova N."/>
            <person name="Held B."/>
            <person name="Han C."/>
            <person name="Tapia R."/>
            <person name="Land M."/>
            <person name="Hauser L."/>
            <person name="Kyrpides N."/>
            <person name="Ivanova N."/>
            <person name="Pagani I."/>
            <person name="Sieprawska-Lupa M."/>
            <person name="Takai K."/>
            <person name="Miyazaki J."/>
            <person name="Whitman W."/>
            <person name="Woyke T."/>
        </authorList>
    </citation>
    <scope>NUCLEOTIDE SEQUENCE</scope>
    <source>
        <strain evidence="1">IH1</strain>
    </source>
</reference>
<dbReference type="Gene3D" id="1.10.10.10">
    <property type="entry name" value="Winged helix-like DNA-binding domain superfamily/Winged helix DNA-binding domain"/>
    <property type="match status" value="1"/>
</dbReference>
<dbReference type="InterPro" id="IPR036388">
    <property type="entry name" value="WH-like_DNA-bd_sf"/>
</dbReference>
<dbReference type="KEGG" id="mok:Metok_1569"/>
<proteinExistence type="predicted"/>
<dbReference type="Proteomes" id="UP000009296">
    <property type="component" value="Chromosome"/>
</dbReference>
<dbReference type="InterPro" id="IPR012340">
    <property type="entry name" value="NA-bd_OB-fold"/>
</dbReference>
<dbReference type="SUPFAM" id="SSF50249">
    <property type="entry name" value="Nucleic acid-binding proteins"/>
    <property type="match status" value="1"/>
</dbReference>
<name>F8ALW3_METOI</name>
<protein>
    <recommendedName>
        <fullName evidence="3">Replication protein A C-terminal domain-containing protein</fullName>
    </recommendedName>
</protein>
<dbReference type="HOGENOM" id="CLU_1335077_0_0_2"/>
<dbReference type="EMBL" id="CP002792">
    <property type="protein sequence ID" value="AEH07532.1"/>
    <property type="molecule type" value="Genomic_DNA"/>
</dbReference>
<evidence type="ECO:0008006" key="3">
    <source>
        <dbReference type="Google" id="ProtNLM"/>
    </source>
</evidence>
<dbReference type="STRING" id="647113.Metok_1569"/>
<evidence type="ECO:0000313" key="1">
    <source>
        <dbReference type="EMBL" id="AEH07532.1"/>
    </source>
</evidence>
<organism evidence="1 2">
    <name type="scientific">Methanothermococcus okinawensis (strain DSM 14208 / JCM 11175 / IH1)</name>
    <dbReference type="NCBI Taxonomy" id="647113"/>
    <lineage>
        <taxon>Archaea</taxon>
        <taxon>Methanobacteriati</taxon>
        <taxon>Methanobacteriota</taxon>
        <taxon>Methanomada group</taxon>
        <taxon>Methanococci</taxon>
        <taxon>Methanococcales</taxon>
        <taxon>Methanococcaceae</taxon>
        <taxon>Methanothermococcus</taxon>
    </lineage>
</organism>
<dbReference type="Gene3D" id="2.40.50.140">
    <property type="entry name" value="Nucleic acid-binding proteins"/>
    <property type="match status" value="1"/>
</dbReference>
<accession>F8ALW3</accession>
<dbReference type="Pfam" id="PF13412">
    <property type="entry name" value="HTH_24"/>
    <property type="match status" value="1"/>
</dbReference>
<dbReference type="SUPFAM" id="SSF46785">
    <property type="entry name" value="Winged helix' DNA-binding domain"/>
    <property type="match status" value="1"/>
</dbReference>
<gene>
    <name evidence="1" type="ordered locus">Metok_1569</name>
</gene>
<dbReference type="eggNOG" id="arCOG02261">
    <property type="taxonomic scope" value="Archaea"/>
</dbReference>
<dbReference type="InterPro" id="IPR036390">
    <property type="entry name" value="WH_DNA-bd_sf"/>
</dbReference>
<sequence length="211" mass="24697">MVKTMARWTAYKIYPEEFLNNEVNEKALIIDGKRIHRVRLLGKVKNIAISTIISFELDGVVIKDFEKKAEDIEEGDFLDVIGRVGEYDGSKYVALEVYKKRNDNKEKWKKLRALEIEKTRKYMEDEESASQYEGGEKSDNPMADEVLEDIYSEEESPKDKILNIINENDEITYEELVEKLNIDEKELDDILRELIDDGEIYEPKTGTYRIL</sequence>